<feature type="transmembrane region" description="Helical" evidence="1">
    <location>
        <begin position="222"/>
        <end position="244"/>
    </location>
</feature>
<protein>
    <submittedName>
        <fullName evidence="2">Uncharacterized protein</fullName>
    </submittedName>
</protein>
<keyword evidence="3" id="KW-1185">Reference proteome</keyword>
<organism evidence="2 3">
    <name type="scientific">Mycena albidolilacea</name>
    <dbReference type="NCBI Taxonomy" id="1033008"/>
    <lineage>
        <taxon>Eukaryota</taxon>
        <taxon>Fungi</taxon>
        <taxon>Dikarya</taxon>
        <taxon>Basidiomycota</taxon>
        <taxon>Agaricomycotina</taxon>
        <taxon>Agaricomycetes</taxon>
        <taxon>Agaricomycetidae</taxon>
        <taxon>Agaricales</taxon>
        <taxon>Marasmiineae</taxon>
        <taxon>Mycenaceae</taxon>
        <taxon>Mycena</taxon>
    </lineage>
</organism>
<feature type="transmembrane region" description="Helical" evidence="1">
    <location>
        <begin position="128"/>
        <end position="153"/>
    </location>
</feature>
<keyword evidence="1" id="KW-1133">Transmembrane helix</keyword>
<feature type="transmembrane region" description="Helical" evidence="1">
    <location>
        <begin position="54"/>
        <end position="76"/>
    </location>
</feature>
<sequence>MSSLILSRKMDSEASAVGAWNLGACAALLLQGVLCAQVAHYITRNKRDSIWMKLFVVGLALMITLNTMHVIGMIWIQSVTTFGDMKGGSNIWHNHWVWKLTLILEAATAFYVQMFFCRRLWAISCRNVYLVAVCAVVFALALISAFVATSYTFKEEIEPTSVWGIGSASGSCGLRRSRFDWQHDILLAQTRRFTIIKPQSAVPATLSASINLATDMALRSTAWNPVLLAIAIIANMALPQLYAWSAMWTLNSREGIHLAAQNSPYTVDLGAVSSEHKGLPSFNVAGPEPETEDPRV</sequence>
<keyword evidence="1" id="KW-0812">Transmembrane</keyword>
<comment type="caution">
    <text evidence="2">The sequence shown here is derived from an EMBL/GenBank/DDBJ whole genome shotgun (WGS) entry which is preliminary data.</text>
</comment>
<reference evidence="2" key="1">
    <citation type="submission" date="2023-03" db="EMBL/GenBank/DDBJ databases">
        <title>Massive genome expansion in bonnet fungi (Mycena s.s.) driven by repeated elements and novel gene families across ecological guilds.</title>
        <authorList>
            <consortium name="Lawrence Berkeley National Laboratory"/>
            <person name="Harder C.B."/>
            <person name="Miyauchi S."/>
            <person name="Viragh M."/>
            <person name="Kuo A."/>
            <person name="Thoen E."/>
            <person name="Andreopoulos B."/>
            <person name="Lu D."/>
            <person name="Skrede I."/>
            <person name="Drula E."/>
            <person name="Henrissat B."/>
            <person name="Morin E."/>
            <person name="Kohler A."/>
            <person name="Barry K."/>
            <person name="LaButti K."/>
            <person name="Morin E."/>
            <person name="Salamov A."/>
            <person name="Lipzen A."/>
            <person name="Mereny Z."/>
            <person name="Hegedus B."/>
            <person name="Baldrian P."/>
            <person name="Stursova M."/>
            <person name="Weitz H."/>
            <person name="Taylor A."/>
            <person name="Grigoriev I.V."/>
            <person name="Nagy L.G."/>
            <person name="Martin F."/>
            <person name="Kauserud H."/>
        </authorList>
    </citation>
    <scope>NUCLEOTIDE SEQUENCE</scope>
    <source>
        <strain evidence="2">CBHHK002</strain>
    </source>
</reference>
<dbReference type="Proteomes" id="UP001218218">
    <property type="component" value="Unassembled WGS sequence"/>
</dbReference>
<feature type="transmembrane region" description="Helical" evidence="1">
    <location>
        <begin position="20"/>
        <end position="42"/>
    </location>
</feature>
<dbReference type="PANTHER" id="PTHR40465">
    <property type="entry name" value="CHROMOSOME 1, WHOLE GENOME SHOTGUN SEQUENCE"/>
    <property type="match status" value="1"/>
</dbReference>
<dbReference type="EMBL" id="JARIHO010000005">
    <property type="protein sequence ID" value="KAJ7360725.1"/>
    <property type="molecule type" value="Genomic_DNA"/>
</dbReference>
<dbReference type="PANTHER" id="PTHR40465:SF1">
    <property type="entry name" value="DUF6534 DOMAIN-CONTAINING PROTEIN"/>
    <property type="match status" value="1"/>
</dbReference>
<dbReference type="AlphaFoldDB" id="A0AAD7AJF5"/>
<evidence type="ECO:0000256" key="1">
    <source>
        <dbReference type="SAM" id="Phobius"/>
    </source>
</evidence>
<evidence type="ECO:0000313" key="2">
    <source>
        <dbReference type="EMBL" id="KAJ7360725.1"/>
    </source>
</evidence>
<gene>
    <name evidence="2" type="ORF">DFH08DRAFT_1030847</name>
</gene>
<feature type="transmembrane region" description="Helical" evidence="1">
    <location>
        <begin position="96"/>
        <end position="116"/>
    </location>
</feature>
<name>A0AAD7AJF5_9AGAR</name>
<proteinExistence type="predicted"/>
<keyword evidence="1" id="KW-0472">Membrane</keyword>
<accession>A0AAD7AJF5</accession>
<evidence type="ECO:0000313" key="3">
    <source>
        <dbReference type="Proteomes" id="UP001218218"/>
    </source>
</evidence>